<keyword evidence="3" id="KW-1185">Reference proteome</keyword>
<reference evidence="2 3" key="1">
    <citation type="submission" date="2018-03" db="EMBL/GenBank/DDBJ databases">
        <title>Genomic Encyclopedia of Archaeal and Bacterial Type Strains, Phase II (KMG-II): from individual species to whole genera.</title>
        <authorList>
            <person name="Goeker M."/>
        </authorList>
    </citation>
    <scope>NUCLEOTIDE SEQUENCE [LARGE SCALE GENOMIC DNA]</scope>
    <source>
        <strain evidence="2 3">DSM 45601</strain>
    </source>
</reference>
<feature type="region of interest" description="Disordered" evidence="1">
    <location>
        <begin position="228"/>
        <end position="412"/>
    </location>
</feature>
<sequence>MKSGGGPSRARSVPPVGSSAAPFAGPAVRFSLGHGAGTGARAYGGGGGTDAWSSGTAAACPGGSVGSGSPVRWSTAAQGRPKVAAEGVGAVGSEPVASAGPLIGAGRAGTSASRCSPVGGSATAGDDVDAPAVDPCARARSSDGAGGADPAVGDRPPGRGEYLVASDDVGPVARADPSVGAGGSGTPASGRPSASAVNRADVAAGAAGCCCGNGGAAVAVPRRRTRACTAPKPSGSVGASADTGAGRAGGGAGEGPRADGGGGGRSDGTGVGGAAAGAGAVTRRRRARTAAGSGTGRRRGRRTLMCASLPGGGLRRPAPAPGCGQVGLVHSPTGRSVDAGRGGVRRPKTRRGRRGNRTPRTRTEGRTHRVRPSVQMTGCASRRRDGRVRSSAAAPPPAWRWTTCGSRPGSCG</sequence>
<evidence type="ECO:0000313" key="3">
    <source>
        <dbReference type="Proteomes" id="UP000237846"/>
    </source>
</evidence>
<dbReference type="AlphaFoldDB" id="A0A2T0QFG4"/>
<dbReference type="Proteomes" id="UP000237846">
    <property type="component" value="Unassembled WGS sequence"/>
</dbReference>
<feature type="region of interest" description="Disordered" evidence="1">
    <location>
        <begin position="1"/>
        <end position="194"/>
    </location>
</feature>
<evidence type="ECO:0000256" key="1">
    <source>
        <dbReference type="SAM" id="MobiDB-lite"/>
    </source>
</evidence>
<feature type="compositionally biased region" description="Gly residues" evidence="1">
    <location>
        <begin position="34"/>
        <end position="49"/>
    </location>
</feature>
<feature type="compositionally biased region" description="Gly residues" evidence="1">
    <location>
        <begin position="246"/>
        <end position="276"/>
    </location>
</feature>
<comment type="caution">
    <text evidence="2">The sequence shown here is derived from an EMBL/GenBank/DDBJ whole genome shotgun (WGS) entry which is preliminary data.</text>
</comment>
<organism evidence="2 3">
    <name type="scientific">Allonocardiopsis opalescens</name>
    <dbReference type="NCBI Taxonomy" id="1144618"/>
    <lineage>
        <taxon>Bacteria</taxon>
        <taxon>Bacillati</taxon>
        <taxon>Actinomycetota</taxon>
        <taxon>Actinomycetes</taxon>
        <taxon>Streptosporangiales</taxon>
        <taxon>Allonocardiopsis</taxon>
    </lineage>
</organism>
<name>A0A2T0QFG4_9ACTN</name>
<feature type="compositionally biased region" description="Basic residues" evidence="1">
    <location>
        <begin position="343"/>
        <end position="360"/>
    </location>
</feature>
<dbReference type="EMBL" id="PVZC01000001">
    <property type="protein sequence ID" value="PRY02677.1"/>
    <property type="molecule type" value="Genomic_DNA"/>
</dbReference>
<feature type="compositionally biased region" description="Low complexity" evidence="1">
    <location>
        <begin position="130"/>
        <end position="155"/>
    </location>
</feature>
<feature type="compositionally biased region" description="Low complexity" evidence="1">
    <location>
        <begin position="50"/>
        <end position="71"/>
    </location>
</feature>
<accession>A0A2T0QFG4</accession>
<protein>
    <submittedName>
        <fullName evidence="2">Uncharacterized protein</fullName>
    </submittedName>
</protein>
<proteinExistence type="predicted"/>
<evidence type="ECO:0000313" key="2">
    <source>
        <dbReference type="EMBL" id="PRY02677.1"/>
    </source>
</evidence>
<gene>
    <name evidence="2" type="ORF">CLV72_1011280</name>
</gene>